<sequence>MASPWCVGVDIVVAAGGPAAGVSGPDIFPHSGLPFPLPLASDVKGRAGQGYGWYLSGLSEARCLWRTVELGLSVQCSEFSVQRSMGGSVSPEDLVNEGLCIKKDDHRRTSLNQPPSAKSTLTRKTQWRDTYKEMLHPGFFVCFLVFSFSYLLSSLLFLLVRTSSFFFAGRRFTKKKKKADELEMRRAQGEDAPATRPVDRAAVLPPFAASCAVCLYLWFDISALTLSVSFPEFPEFEKKERSSSREEKKQKITKKGRKPSSQQKVGKSKGGQKKPAQQADIYGRHPGSKKKTKKNLSFSWALFGPWTIFCFF</sequence>
<comment type="caution">
    <text evidence="3">The sequence shown here is derived from an EMBL/GenBank/DDBJ whole genome shotgun (WGS) entry which is preliminary data.</text>
</comment>
<keyword evidence="4" id="KW-1185">Reference proteome</keyword>
<reference evidence="4" key="1">
    <citation type="journal article" date="2011" name="Genome Biol.">
        <title>Comparative and functional genomics provide insights into the pathogenicity of dermatophytic fungi.</title>
        <authorList>
            <person name="Burmester A."/>
            <person name="Shelest E."/>
            <person name="Gloeckner G."/>
            <person name="Heddergott C."/>
            <person name="Schindler S."/>
            <person name="Staib P."/>
            <person name="Heidel A."/>
            <person name="Felder M."/>
            <person name="Petzold A."/>
            <person name="Szafranski K."/>
            <person name="Feuermann M."/>
            <person name="Pedruzzi I."/>
            <person name="Priebe S."/>
            <person name="Groth M."/>
            <person name="Winkler R."/>
            <person name="Li W."/>
            <person name="Kniemeyer O."/>
            <person name="Schroeckh V."/>
            <person name="Hertweck C."/>
            <person name="Hube B."/>
            <person name="White T.C."/>
            <person name="Platzer M."/>
            <person name="Guthke R."/>
            <person name="Heitman J."/>
            <person name="Woestemeyer J."/>
            <person name="Zipfel P.F."/>
            <person name="Monod M."/>
            <person name="Brakhage A.A."/>
        </authorList>
    </citation>
    <scope>NUCLEOTIDE SEQUENCE [LARGE SCALE GENOMIC DNA]</scope>
    <source>
        <strain evidence="4">ATCC MYA-4681 / CBS 112371</strain>
    </source>
</reference>
<dbReference type="AlphaFoldDB" id="D4AVH5"/>
<dbReference type="RefSeq" id="XP_003013737.1">
    <property type="nucleotide sequence ID" value="XM_003013691.1"/>
</dbReference>
<accession>D4AVH5</accession>
<feature type="region of interest" description="Disordered" evidence="1">
    <location>
        <begin position="241"/>
        <end position="294"/>
    </location>
</feature>
<keyword evidence="2" id="KW-1133">Transmembrane helix</keyword>
<feature type="compositionally biased region" description="Basic and acidic residues" evidence="1">
    <location>
        <begin position="241"/>
        <end position="250"/>
    </location>
</feature>
<name>D4AVH5_ARTBC</name>
<keyword evidence="2" id="KW-0472">Membrane</keyword>
<feature type="transmembrane region" description="Helical" evidence="2">
    <location>
        <begin position="138"/>
        <end position="168"/>
    </location>
</feature>
<dbReference type="GeneID" id="9526927"/>
<dbReference type="KEGG" id="abe:ARB_00188"/>
<proteinExistence type="predicted"/>
<organism evidence="3 4">
    <name type="scientific">Arthroderma benhamiae (strain ATCC MYA-4681 / CBS 112371)</name>
    <name type="common">Trichophyton mentagrophytes</name>
    <dbReference type="NCBI Taxonomy" id="663331"/>
    <lineage>
        <taxon>Eukaryota</taxon>
        <taxon>Fungi</taxon>
        <taxon>Dikarya</taxon>
        <taxon>Ascomycota</taxon>
        <taxon>Pezizomycotina</taxon>
        <taxon>Eurotiomycetes</taxon>
        <taxon>Eurotiomycetidae</taxon>
        <taxon>Onygenales</taxon>
        <taxon>Arthrodermataceae</taxon>
        <taxon>Trichophyton</taxon>
    </lineage>
</organism>
<evidence type="ECO:0000313" key="3">
    <source>
        <dbReference type="EMBL" id="EFE33097.1"/>
    </source>
</evidence>
<evidence type="ECO:0000256" key="2">
    <source>
        <dbReference type="SAM" id="Phobius"/>
    </source>
</evidence>
<evidence type="ECO:0000256" key="1">
    <source>
        <dbReference type="SAM" id="MobiDB-lite"/>
    </source>
</evidence>
<gene>
    <name evidence="3" type="ORF">ARB_00188</name>
</gene>
<evidence type="ECO:0000313" key="4">
    <source>
        <dbReference type="Proteomes" id="UP000008866"/>
    </source>
</evidence>
<protein>
    <submittedName>
        <fullName evidence="3">Uncharacterized protein</fullName>
    </submittedName>
</protein>
<dbReference type="HOGENOM" id="CLU_891299_0_0_1"/>
<dbReference type="Proteomes" id="UP000008866">
    <property type="component" value="Unassembled WGS sequence"/>
</dbReference>
<keyword evidence="2" id="KW-0812">Transmembrane</keyword>
<dbReference type="EMBL" id="ABSU01000012">
    <property type="protein sequence ID" value="EFE33097.1"/>
    <property type="molecule type" value="Genomic_DNA"/>
</dbReference>